<gene>
    <name evidence="2" type="ORF">CBG54_10710</name>
</gene>
<dbReference type="InterPro" id="IPR005546">
    <property type="entry name" value="Autotransporte_beta"/>
</dbReference>
<dbReference type="Gene3D" id="2.160.20.20">
    <property type="match status" value="1"/>
</dbReference>
<comment type="caution">
    <text evidence="2">The sequence shown here is derived from an EMBL/GenBank/DDBJ whole genome shotgun (WGS) entry which is preliminary data.</text>
</comment>
<reference evidence="2 3" key="1">
    <citation type="submission" date="2017-06" db="EMBL/GenBank/DDBJ databases">
        <title>Draft genome sequence of Fusobacterium nucleatum subsp. polymorphum KCOM 1271 (=ChDC F305).</title>
        <authorList>
            <person name="Kook J.-K."/>
            <person name="Park S.-N."/>
            <person name="Lim Y.K."/>
            <person name="Roh H."/>
        </authorList>
    </citation>
    <scope>NUCLEOTIDE SEQUENCE [LARGE SCALE GENOMIC DNA]</scope>
    <source>
        <strain evidence="3">KCOM 1271 (ChDC F305)</strain>
    </source>
</reference>
<dbReference type="InterPro" id="IPR012332">
    <property type="entry name" value="Autotransporter_pectin_lyase_C"/>
</dbReference>
<organism evidence="2 3">
    <name type="scientific">Fusobacterium nucleatum subsp. polymorphum</name>
    <name type="common">Fusobacterium polymorphum</name>
    <dbReference type="NCBI Taxonomy" id="76857"/>
    <lineage>
        <taxon>Bacteria</taxon>
        <taxon>Fusobacteriati</taxon>
        <taxon>Fusobacteriota</taxon>
        <taxon>Fusobacteriia</taxon>
        <taxon>Fusobacteriales</taxon>
        <taxon>Fusobacteriaceae</taxon>
        <taxon>Fusobacterium</taxon>
    </lineage>
</organism>
<accession>A0A2C6AZ54</accession>
<sequence>MGNNNLYKVENTLRSIAKRYKSVKYSLGLAILFLMMGVSAFSEEVVAQEAVAQQEVMTTEQIASSKDNLKDSIGGLKSKIDTARAENEKSLAGLRLELIQLMEQGNQVVKSPWSSWQFGANYIYNDWQSTYKGRGDKSGKYPYEGILTRSDNVYERNISPISKNYSSLPTSSNFRSASSNNRDGIPRGYGLVRVKEVQEPIIGFDVSAGVRPKQVVKGAINIADKNPIAPEQPEAISFNTPTINIAPPASVSVTAATPTVTAPTVTAPSPNVPTLPTALSFSPVTPTVTAPTAPTVTVSNPLDLSFNGTGFGQGYTPSTNQYSLYVENYHEYDTTAPVYLTYTATGRTMTGGTVQVKLDNGSPGTSLVPGTSPSQGVYFINDAADHSVTIKGDYDITRASDAGNGTLYFVSLNPYEVGNSSSTDGVYNFAGNLTLHGHNNPSSANLLLGFEHQLLANNGGGSGHYTNVENGTVTSVLKNTGTITLQDGYNLVAFQIDTEYTPGSNGYFRKQPQTINDGKIIINSKNSIGIDYGNYYSASPNTKLTLGNIEVNGENNYGFRMKSYYNMKYGGVNPAYYDLTDVTGGSGKKISVKGKKNVGISIAQGYSTGDPLTKITGLNIEVGGTNNVGFLRNSQNDLPAANINTNAMVLNSTTMGDTFNFDSTATGSALIRSDVHEVILDKDITVGATGVKNALMQAGHDGKVTLASGKKITSTTANEFYGMTAGNFAGADGKKAIAKNNGELNIGGNKSLGMAIDVDDEGINNGKINFSGTSGAGVYNTGTFTSNSGSEINISGQSSVGAFNSGTNGNLTIANGAKIQGTADDTTGIYGTDGTATNNGTITMTANSVKGLVTGGANAKVINNKTVTVTGKGAVGAASLEGTITAAAGSITADGTSGIALYTGGTVGGTINANGGTIDAKNGAINVFADKGTINLNGATINTGANSLAFIKSSNGGIVDFKSATTANIATDGTGFYIPPASTPTTVTYTPFTGIGSISGFNNLSNLTLNMYKNSNVAVAAYVESDLSTLTGSSISGFNIVDKTGTHEYNDYLLYKSKLTADPGTTYAQFKGIALSNSSVINDTTLSTSDNNVNLMAQENTDTLAWVNLINNKTIELTGTNSLAMYASNGKIKNSAGANITIGDTGTAIYGKNKGAGDTDIENSGEITVGQGSTAIYAEDYTTTGLENKGTITLAGDNGIGMSYKPNLTSATTFENAGKIISTASKGTGMFASKDANSVQYTTLNSDTISLGANGVGMYTDASSTGTNLLTNTGKITVGDTGIGMYGYEEDTTGEITAGNSGIGIYSQGGAVNIGGSSTTPKITVGDVNATAVFTTGSGQTVTSTDATYNIGDNSYGFVNTGSGNTLNISGGTGTLTDNGVFIYSSDTAGNITSNTKITSTGSNGSNFGIFSAGTVNNVGDITLTNGTGNVGVYAINNGNITNSGNVTLGASTSANRSIGAIANVGTVNNTGKITVNGQYGIGAYSSGSGSTINNTGDITLTGDETIGAYGANGSNINLNSGTVALTGNKSTGYYLDAGTGSTIASGAKIDVTGEESNGVYANNGSSLTYDGDTTVDGDAAYGLIVDGGSNVTSTGGTLTVKGTSGINGTSSGANTNRGSAALVVTSGSNLTGGLDVTADVAGDNSVGVYSAGSLAMNSANISAYDSGVNFFTDGGTISVGNNGGTSTVVAGTGTNKGALMFYTPSGNILLNGTVNATVEGGSKAATRGTAFYYTGGGTLGSVGTYTQLNPTNVATWARNSFGNGSTSTLGNLNLTMNQGSRLFLTERVNMDLSNTSASNLFSGLSASERPNITGAGSYRTFMLYHSHLNVDQAVNLDNANDGYNLMEISSSSITNNNTITGTKSGQIAIAQENDTTPKSAVTLTNNGTINLSGANSAGIYTKNGIINNTNGITVGNSSSGIYSLNNTEISNTGSITTGGSSTGIYYSDIERDNAGNVTAINNTTTGLKNDGSITLNGDDSVGLTYEPGNITGTASLENAATGSITSTGDKNVGMFAKLAQNGVSYNTVNNGNITLGNSASMSNPNVAMYTNASSTGTNPLQNAGDITVGDNSVGMYGFEEDNTGNVTVGNGSIGLYSKNGNVNVSGSITTGSSNESVGVYTVGSGQTITSTGATFNLGDTSFGFVNVGTGNNITSTGGSATLSNNGVYIYSNDKANTITNSTNITSTGTTGKNYGIYSSSQANNSGNIDFSNGVGNLGMYMVNGGTGRNSGTITVGASDVSNELFSVGMAAGYIGDKTTAPTTGAIENSGTINVNGEYSIGMYGAGNGTTVTNQNDIVLNASNTTGIYVEEGAKAINNGSIRTGASGLSNVTGVVLGSGSTLTNNGVINISGTTSKGALLKGGTIANYGTITVSGAGSKETDSLNSTPTTKVLGTIAINAPAGASTATITANGVTVTPTVVKTAARNPITVSANSVGLYVNTSGKDYTKSITGLGNLTSEADLIIGTEAAQSTTSKYIQVSDNKILDPYNNAILSSGVSKWDIYSGSLTWITTPTLDPATGKVTNLYMAKVPYTEWAADKDTYNFADGLEQRYGVEALGTKENSVFQKLNGIGNNEETLLFQAYDEMMGHQYANTQQRVQATGNILDKEFDYLRSEWQTASKSSNKVKTFGTRGEYKTDTAGIIDYKYNGYGVAYVHENEDIKLGRGIGWYTGIVQNTLKFKDIGKSKEEQLQAKVGIFKSVPFDDNNSLNWTISGDIFAGYNKMNRKYLVVDEIFSAKSKYYNYGVSIKNEIGKEFRLSEGFSLRPYAALDLEYGRVSKIREKSGEIKLDVKQNDYISVKPEVGTELAYKHYFGTKTFRAGLGVAYENELGKLANGKNKARVANTTADWFNIRGEKEDRRGNVKFDLNLGLDNQVIGVTGNVGYDTKGENVRGGLGLRVIF</sequence>
<dbReference type="EMBL" id="NIRN01000001">
    <property type="protein sequence ID" value="PHI07419.1"/>
    <property type="molecule type" value="Genomic_DNA"/>
</dbReference>
<evidence type="ECO:0000259" key="1">
    <source>
        <dbReference type="PROSITE" id="PS51208"/>
    </source>
</evidence>
<dbReference type="InterPro" id="IPR053787">
    <property type="entry name" value="Autotransptr-assoc_N"/>
</dbReference>
<proteinExistence type="predicted"/>
<dbReference type="InterPro" id="IPR036709">
    <property type="entry name" value="Autotransporte_beta_dom_sf"/>
</dbReference>
<evidence type="ECO:0000313" key="3">
    <source>
        <dbReference type="Proteomes" id="UP000224182"/>
    </source>
</evidence>
<dbReference type="SUPFAM" id="SSF103515">
    <property type="entry name" value="Autotransporter"/>
    <property type="match status" value="1"/>
</dbReference>
<dbReference type="SMART" id="SM00869">
    <property type="entry name" value="Autotransporter"/>
    <property type="match status" value="1"/>
</dbReference>
<protein>
    <recommendedName>
        <fullName evidence="1">Autotransporter domain-containing protein</fullName>
    </recommendedName>
</protein>
<dbReference type="NCBIfam" id="NF033175">
    <property type="entry name" value="fuso_auto_Nterm"/>
    <property type="match status" value="1"/>
</dbReference>
<feature type="domain" description="Autotransporter" evidence="1">
    <location>
        <begin position="2610"/>
        <end position="2903"/>
    </location>
</feature>
<dbReference type="RefSeq" id="WP_098974973.1">
    <property type="nucleotide sequence ID" value="NZ_CP077115.1"/>
</dbReference>
<evidence type="ECO:0000313" key="2">
    <source>
        <dbReference type="EMBL" id="PHI07419.1"/>
    </source>
</evidence>
<dbReference type="PROSITE" id="PS51208">
    <property type="entry name" value="AUTOTRANSPORTER"/>
    <property type="match status" value="1"/>
</dbReference>
<dbReference type="Proteomes" id="UP000224182">
    <property type="component" value="Unassembled WGS sequence"/>
</dbReference>
<name>A0A2C6AZ54_FUSNP</name>